<dbReference type="EMBL" id="GFWZ01000081">
    <property type="protein sequence ID" value="MBW20071.1"/>
    <property type="molecule type" value="Transcribed_RNA"/>
</dbReference>
<dbReference type="InterPro" id="IPR024642">
    <property type="entry name" value="SUZ-C"/>
</dbReference>
<evidence type="ECO:0000256" key="5">
    <source>
        <dbReference type="ARBA" id="ARBA00044751"/>
    </source>
</evidence>
<comment type="subcellular location">
    <subcellularLocation>
        <location evidence="1">Cytoplasm</location>
    </subcellularLocation>
</comment>
<name>A0A2I9LNV9_9SCOR</name>
<dbReference type="GO" id="GO:0003723">
    <property type="term" value="F:RNA binding"/>
    <property type="evidence" value="ECO:0007669"/>
    <property type="project" value="UniProtKB-KW"/>
</dbReference>
<evidence type="ECO:0000256" key="6">
    <source>
        <dbReference type="SAM" id="MobiDB-lite"/>
    </source>
</evidence>
<dbReference type="InterPro" id="IPR012340">
    <property type="entry name" value="NA-bd_OB-fold"/>
</dbReference>
<dbReference type="SMART" id="SM00357">
    <property type="entry name" value="CSP"/>
    <property type="match status" value="4"/>
</dbReference>
<feature type="domain" description="CSD" evidence="7">
    <location>
        <begin position="508"/>
        <end position="570"/>
    </location>
</feature>
<dbReference type="GO" id="GO:0005737">
    <property type="term" value="C:cytoplasm"/>
    <property type="evidence" value="ECO:0007669"/>
    <property type="project" value="UniProtKB-SubCell"/>
</dbReference>
<dbReference type="PROSITE" id="PS51938">
    <property type="entry name" value="SUZ_C"/>
    <property type="match status" value="1"/>
</dbReference>
<dbReference type="PANTHER" id="PTHR12913">
    <property type="entry name" value="UNR PROTEIN N-RAS UPSTREAM GENE PROTEIN"/>
    <property type="match status" value="1"/>
</dbReference>
<feature type="domain" description="SUZ-C" evidence="8">
    <location>
        <begin position="738"/>
        <end position="778"/>
    </location>
</feature>
<reference evidence="9" key="1">
    <citation type="journal article" date="2017" name="Toxicon">
        <title>Venom-gland transcriptomics and venom proteomics of the Hentz striped scorpion (Centruroides hentzi; Buthidae) reveal high toxin diversity in a harmless member of a lethal family.</title>
        <authorList>
            <person name="Ward M.J."/>
            <person name="Ellsworth S.A."/>
            <person name="Rokyta D.R."/>
        </authorList>
    </citation>
    <scope>NUCLEOTIDE SEQUENCE</scope>
    <source>
        <tissue evidence="9">Venom gland</tissue>
    </source>
</reference>
<dbReference type="InterPro" id="IPR056400">
    <property type="entry name" value="CSDE1"/>
</dbReference>
<evidence type="ECO:0000256" key="2">
    <source>
        <dbReference type="ARBA" id="ARBA00022490"/>
    </source>
</evidence>
<dbReference type="PROSITE" id="PS00352">
    <property type="entry name" value="CSD_1"/>
    <property type="match status" value="3"/>
</dbReference>
<feature type="domain" description="CSD" evidence="7">
    <location>
        <begin position="206"/>
        <end position="267"/>
    </location>
</feature>
<feature type="domain" description="CSD" evidence="7">
    <location>
        <begin position="666"/>
        <end position="730"/>
    </location>
</feature>
<dbReference type="CDD" id="cd04458">
    <property type="entry name" value="CSP_CDS"/>
    <property type="match status" value="2"/>
</dbReference>
<comment type="similarity">
    <text evidence="5">Belongs to the UNR family.</text>
</comment>
<evidence type="ECO:0000256" key="3">
    <source>
        <dbReference type="ARBA" id="ARBA00022737"/>
    </source>
</evidence>
<protein>
    <submittedName>
        <fullName evidence="9">Cold shock domain containing protein</fullName>
    </submittedName>
</protein>
<dbReference type="PANTHER" id="PTHR12913:SF1">
    <property type="entry name" value="COLD SHOCK DOMAIN-CONTAINING PROTEIN E1"/>
    <property type="match status" value="1"/>
</dbReference>
<dbReference type="PROSITE" id="PS51857">
    <property type="entry name" value="CSD_2"/>
    <property type="match status" value="4"/>
</dbReference>
<dbReference type="InterPro" id="IPR002059">
    <property type="entry name" value="CSP_DNA-bd"/>
</dbReference>
<feature type="compositionally biased region" description="Low complexity" evidence="6">
    <location>
        <begin position="31"/>
        <end position="45"/>
    </location>
</feature>
<evidence type="ECO:0000313" key="9">
    <source>
        <dbReference type="EMBL" id="MBW20071.1"/>
    </source>
</evidence>
<dbReference type="InterPro" id="IPR019844">
    <property type="entry name" value="CSD_CS"/>
</dbReference>
<dbReference type="AlphaFoldDB" id="A0A2I9LNV9"/>
<sequence length="807" mass="91064">MASPQWKNFQPSLQDSAIHAYQCSSFSQTSNNGNNNINKNSSPPSGTSSGLREAGIVEKLLHSYGFIQCCERQARLFFHYSQFSGNIEHLKLGDPVEFEMTYDRRTGKPIASAVVKISTEALSDEVLSSERVSGFVTTEVKDGAEGRVAYESRGECFFLPYTKDDLERSDTHLNPGDKVTFQIATDKCSGNLRARNIVLEIAQPRRYQGVICGLKETFGFIERADVVKEIFFHSSECKDFKNLNLGDDVEFTIQIRNNKEVAINIVHLPLGTVVFDDVAKETVMGHVIKMFDKLQTRHPEPMSGKIRYRRDSREMEISFGEKDTKGDFTLQVGDWVQFNIATDRRDKLQHATNIDLLDESFLVSGEMREQECSSNHRFQAIRIRKLPPGSVKNNSGSNSKNHLSERLCGIIEKEANVQDMKSNDRKSCSGENEFNFCCNGDCNNEGIIVYNEQNKKKHIHYHLKDCDYQCQPHSGDKVEFTLTSFNANQVATDIKILDRNSMNGYKCTHRGFIAALKDGFGFIETEDHDREIFFHCSVFEGNINSLEIGQEVEYSLLCKGSKLSADNVRKLQTGTIPHEEVLPEVLNGIIIRPVRCFNPEQDEYCGLIQVTVDENMEEGPKYPFGITSLADKHEFLQKGDVVQFQTGIVKSTGQHRAVNIRAIRTYFQATVETIKGNFGFLSHEAEEGKKLFFHMSEVKGGVSLQPGDKVEFVVVHHQRTGKYSACRVVKIGESQPAQRPERLISRLRSISNNGNHPRVVAVRLPKGPDGTNGFKTPRCIGIIENDNQLCENTFHKSELTDIEIESQ</sequence>
<organism evidence="9">
    <name type="scientific">Centruroides hentzi</name>
    <dbReference type="NCBI Taxonomy" id="88313"/>
    <lineage>
        <taxon>Eukaryota</taxon>
        <taxon>Metazoa</taxon>
        <taxon>Ecdysozoa</taxon>
        <taxon>Arthropoda</taxon>
        <taxon>Chelicerata</taxon>
        <taxon>Arachnida</taxon>
        <taxon>Scorpiones</taxon>
        <taxon>Buthida</taxon>
        <taxon>Buthoidea</taxon>
        <taxon>Buthidae</taxon>
        <taxon>Centruroides</taxon>
    </lineage>
</organism>
<dbReference type="SUPFAM" id="SSF50249">
    <property type="entry name" value="Nucleic acid-binding proteins"/>
    <property type="match status" value="4"/>
</dbReference>
<evidence type="ECO:0000256" key="1">
    <source>
        <dbReference type="ARBA" id="ARBA00004496"/>
    </source>
</evidence>
<feature type="domain" description="CSD" evidence="7">
    <location>
        <begin position="52"/>
        <end position="116"/>
    </location>
</feature>
<keyword evidence="3" id="KW-0677">Repeat</keyword>
<evidence type="ECO:0000256" key="4">
    <source>
        <dbReference type="ARBA" id="ARBA00022884"/>
    </source>
</evidence>
<keyword evidence="2" id="KW-0963">Cytoplasm</keyword>
<proteinExistence type="inferred from homology"/>
<dbReference type="Gene3D" id="2.40.50.140">
    <property type="entry name" value="Nucleic acid-binding proteins"/>
    <property type="match status" value="6"/>
</dbReference>
<dbReference type="Pfam" id="PF23456">
    <property type="entry name" value="CSDE1"/>
    <property type="match status" value="3"/>
</dbReference>
<dbReference type="InterPro" id="IPR011129">
    <property type="entry name" value="CSD"/>
</dbReference>
<evidence type="ECO:0000259" key="7">
    <source>
        <dbReference type="PROSITE" id="PS51857"/>
    </source>
</evidence>
<keyword evidence="4" id="KW-0694">RNA-binding</keyword>
<evidence type="ECO:0000259" key="8">
    <source>
        <dbReference type="PROSITE" id="PS51938"/>
    </source>
</evidence>
<feature type="region of interest" description="Disordered" evidence="6">
    <location>
        <begin position="31"/>
        <end position="50"/>
    </location>
</feature>
<dbReference type="Pfam" id="PF00313">
    <property type="entry name" value="CSD"/>
    <property type="match status" value="4"/>
</dbReference>
<accession>A0A2I9LNV9</accession>
<dbReference type="Pfam" id="PF12901">
    <property type="entry name" value="SUZ-C"/>
    <property type="match status" value="1"/>
</dbReference>